<evidence type="ECO:0000313" key="3">
    <source>
        <dbReference type="EMBL" id="SUQ00413.1"/>
    </source>
</evidence>
<dbReference type="PATRIC" id="fig|29486.44.peg.889"/>
<name>A0A085U9E4_YERRU</name>
<dbReference type="eggNOG" id="ENOG503453I">
    <property type="taxonomic scope" value="Bacteria"/>
</dbReference>
<proteinExistence type="predicted"/>
<feature type="signal peptide" evidence="1">
    <location>
        <begin position="1"/>
        <end position="20"/>
    </location>
</feature>
<evidence type="ECO:0000313" key="2">
    <source>
        <dbReference type="EMBL" id="CEK26189.1"/>
    </source>
</evidence>
<dbReference type="Pfam" id="PF06551">
    <property type="entry name" value="DUF1120"/>
    <property type="match status" value="1"/>
</dbReference>
<dbReference type="AlphaFoldDB" id="A0A085U9E4"/>
<dbReference type="InterPro" id="IPR010546">
    <property type="entry name" value="DUF1120"/>
</dbReference>
<dbReference type="EMBL" id="UHJG01000001">
    <property type="protein sequence ID" value="SUQ00413.1"/>
    <property type="molecule type" value="Genomic_DNA"/>
</dbReference>
<keyword evidence="4" id="KW-1185">Reference proteome</keyword>
<sequence>MMSRFLRILIGISMAMFASATVASTSASINFSADIEPVACQLSIAGVVDYGEILQSQLSSHQFTSLPPRPLPLISVQCDAKTSLGFKIKDSRSGIAAGATLIGSNGEVIPSEHHFSLGKTRDGEPIGAWGGIFTSSSVDGRPTMIARKHGTGLSINPVTFLQPDGEISLWAERGEAAIGEVFTLQGEVIAGIVRQTDLPGGDMASLDGVALLEIIYL</sequence>
<accession>A0A085U9E4</accession>
<protein>
    <submittedName>
        <fullName evidence="3">Protein of uncharacterized function (DUF1120)</fullName>
    </submittedName>
</protein>
<reference evidence="2" key="1">
    <citation type="journal article" date="2015" name="Genome Announc.">
        <title>Complete Genome Sequence of Yersinia ruckeri Strain CSF007-82, Etiologic Agent of Red Mouth Disease in Salmonid Fish.</title>
        <authorList>
            <person name="Nelson M.C."/>
            <person name="LaPatra S.E."/>
            <person name="Welch T.J."/>
            <person name="Graf J."/>
        </authorList>
    </citation>
    <scope>NUCLEOTIDE SEQUENCE</scope>
    <source>
        <strain evidence="2">CSF007-82</strain>
    </source>
</reference>
<keyword evidence="1" id="KW-0732">Signal</keyword>
<dbReference type="Proteomes" id="UP000255169">
    <property type="component" value="Unassembled WGS sequence"/>
</dbReference>
<feature type="chain" id="PRO_5015029312" evidence="1">
    <location>
        <begin position="21"/>
        <end position="217"/>
    </location>
</feature>
<dbReference type="OrthoDB" id="6602106at2"/>
<dbReference type="EMBL" id="LN681231">
    <property type="protein sequence ID" value="CEK26189.1"/>
    <property type="molecule type" value="Genomic_DNA"/>
</dbReference>
<dbReference type="GeneID" id="66878174"/>
<dbReference type="STRING" id="29486.UGYR_11830"/>
<evidence type="ECO:0000313" key="4">
    <source>
        <dbReference type="Proteomes" id="UP000255169"/>
    </source>
</evidence>
<organism evidence="2">
    <name type="scientific">Yersinia ruckeri</name>
    <dbReference type="NCBI Taxonomy" id="29486"/>
    <lineage>
        <taxon>Bacteria</taxon>
        <taxon>Pseudomonadati</taxon>
        <taxon>Pseudomonadota</taxon>
        <taxon>Gammaproteobacteria</taxon>
        <taxon>Enterobacterales</taxon>
        <taxon>Yersiniaceae</taxon>
        <taxon>Yersinia</taxon>
    </lineage>
</organism>
<dbReference type="RefSeq" id="WP_038241845.1">
    <property type="nucleotide sequence ID" value="NZ_CCYO01000016.1"/>
</dbReference>
<gene>
    <name evidence="2" type="ORF">CSF007_2020</name>
    <name evidence="3" type="ORF">NCTC10476_01702</name>
</gene>
<reference evidence="3 4" key="2">
    <citation type="submission" date="2018-06" db="EMBL/GenBank/DDBJ databases">
        <authorList>
            <consortium name="Pathogen Informatics"/>
            <person name="Doyle S."/>
        </authorList>
    </citation>
    <scope>NUCLEOTIDE SEQUENCE [LARGE SCALE GENOMIC DNA]</scope>
    <source>
        <strain evidence="3 4">NCTC10476</strain>
    </source>
</reference>
<evidence type="ECO:0000256" key="1">
    <source>
        <dbReference type="SAM" id="SignalP"/>
    </source>
</evidence>